<dbReference type="Proteomes" id="UP001634007">
    <property type="component" value="Unassembled WGS sequence"/>
</dbReference>
<protein>
    <submittedName>
        <fullName evidence="2">Uncharacterized protein</fullName>
    </submittedName>
</protein>
<dbReference type="AlphaFoldDB" id="A0ABD3JIZ2"/>
<reference evidence="2 3" key="1">
    <citation type="submission" date="2024-11" db="EMBL/GenBank/DDBJ databases">
        <title>Chromosome-level genome assembly of Eucalyptus globulus Labill. provides insights into its genome evolution.</title>
        <authorList>
            <person name="Li X."/>
        </authorList>
    </citation>
    <scope>NUCLEOTIDE SEQUENCE [LARGE SCALE GENOMIC DNA]</scope>
    <source>
        <strain evidence="2">CL2024</strain>
        <tissue evidence="2">Fresh tender leaves</tissue>
    </source>
</reference>
<evidence type="ECO:0000256" key="1">
    <source>
        <dbReference type="SAM" id="MobiDB-lite"/>
    </source>
</evidence>
<comment type="caution">
    <text evidence="2">The sequence shown here is derived from an EMBL/GenBank/DDBJ whole genome shotgun (WGS) entry which is preliminary data.</text>
</comment>
<feature type="non-terminal residue" evidence="2">
    <location>
        <position position="1"/>
    </location>
</feature>
<keyword evidence="3" id="KW-1185">Reference proteome</keyword>
<gene>
    <name evidence="2" type="ORF">ACJRO7_031024</name>
</gene>
<organism evidence="2 3">
    <name type="scientific">Eucalyptus globulus</name>
    <name type="common">Tasmanian blue gum</name>
    <dbReference type="NCBI Taxonomy" id="34317"/>
    <lineage>
        <taxon>Eukaryota</taxon>
        <taxon>Viridiplantae</taxon>
        <taxon>Streptophyta</taxon>
        <taxon>Embryophyta</taxon>
        <taxon>Tracheophyta</taxon>
        <taxon>Spermatophyta</taxon>
        <taxon>Magnoliopsida</taxon>
        <taxon>eudicotyledons</taxon>
        <taxon>Gunneridae</taxon>
        <taxon>Pentapetalae</taxon>
        <taxon>rosids</taxon>
        <taxon>malvids</taxon>
        <taxon>Myrtales</taxon>
        <taxon>Myrtaceae</taxon>
        <taxon>Myrtoideae</taxon>
        <taxon>Eucalypteae</taxon>
        <taxon>Eucalyptus</taxon>
    </lineage>
</organism>
<name>A0ABD3JIZ2_EUCGL</name>
<sequence length="64" mass="7185">AASRLLHHEYQLLHDQPARYHIPGRIAQTHYLDVPVDGPTTRVSSIHGSEKLPSVDGVRGHRLQ</sequence>
<proteinExistence type="predicted"/>
<feature type="non-terminal residue" evidence="2">
    <location>
        <position position="64"/>
    </location>
</feature>
<dbReference type="EMBL" id="JBJKBG010000008">
    <property type="protein sequence ID" value="KAL3726068.1"/>
    <property type="molecule type" value="Genomic_DNA"/>
</dbReference>
<evidence type="ECO:0000313" key="3">
    <source>
        <dbReference type="Proteomes" id="UP001634007"/>
    </source>
</evidence>
<accession>A0ABD3JIZ2</accession>
<feature type="region of interest" description="Disordered" evidence="1">
    <location>
        <begin position="42"/>
        <end position="64"/>
    </location>
</feature>
<evidence type="ECO:0000313" key="2">
    <source>
        <dbReference type="EMBL" id="KAL3726068.1"/>
    </source>
</evidence>